<keyword evidence="11" id="KW-1015">Disulfide bond</keyword>
<evidence type="ECO:0000313" key="19">
    <source>
        <dbReference type="Proteomes" id="UP000290540"/>
    </source>
</evidence>
<evidence type="ECO:0000256" key="2">
    <source>
        <dbReference type="ARBA" id="ARBA00004589"/>
    </source>
</evidence>
<dbReference type="AlphaFoldDB" id="A0A4Q2UXF5"/>
<evidence type="ECO:0000256" key="7">
    <source>
        <dbReference type="ARBA" id="ARBA00022692"/>
    </source>
</evidence>
<evidence type="ECO:0000256" key="12">
    <source>
        <dbReference type="ARBA" id="ARBA00023288"/>
    </source>
</evidence>
<feature type="transmembrane region" description="Helical" evidence="14">
    <location>
        <begin position="283"/>
        <end position="304"/>
    </location>
</feature>
<feature type="transmembrane region" description="Helical" evidence="14">
    <location>
        <begin position="128"/>
        <end position="148"/>
    </location>
</feature>
<feature type="chain" id="PRO_5020994627" evidence="15">
    <location>
        <begin position="23"/>
        <end position="471"/>
    </location>
</feature>
<protein>
    <submittedName>
        <fullName evidence="18">Uncharacterized protein</fullName>
    </submittedName>
</protein>
<feature type="transmembrane region" description="Helical" evidence="14">
    <location>
        <begin position="235"/>
        <end position="263"/>
    </location>
</feature>
<evidence type="ECO:0000259" key="17">
    <source>
        <dbReference type="Pfam" id="PF20684"/>
    </source>
</evidence>
<keyword evidence="9 14" id="KW-1133">Transmembrane helix</keyword>
<keyword evidence="8 15" id="KW-0732">Signal</keyword>
<feature type="transmembrane region" description="Helical" evidence="14">
    <location>
        <begin position="160"/>
        <end position="179"/>
    </location>
</feature>
<name>A0A4Q2UXF5_FUSOX</name>
<feature type="domain" description="Rhodopsin" evidence="17">
    <location>
        <begin position="141"/>
        <end position="382"/>
    </location>
</feature>
<keyword evidence="6" id="KW-0336">GPI-anchor</keyword>
<evidence type="ECO:0000256" key="11">
    <source>
        <dbReference type="ARBA" id="ARBA00023157"/>
    </source>
</evidence>
<comment type="similarity">
    <text evidence="13">Belongs to the SAT4 family.</text>
</comment>
<keyword evidence="12" id="KW-0449">Lipoprotein</keyword>
<evidence type="ECO:0000256" key="8">
    <source>
        <dbReference type="ARBA" id="ARBA00022729"/>
    </source>
</evidence>
<reference evidence="18 19" key="1">
    <citation type="submission" date="2016-12" db="EMBL/GenBank/DDBJ databases">
        <title>Draft genome sequence of Fusarium oxysporum causing rot on Narcissus.</title>
        <authorList>
            <person name="Armitage A.D."/>
            <person name="Taylor A."/>
            <person name="Clarkson J.P."/>
            <person name="Harrison R.J."/>
            <person name="Jackson A.C."/>
        </authorList>
    </citation>
    <scope>NUCLEOTIDE SEQUENCE [LARGE SCALE GENOMIC DNA]</scope>
    <source>
        <strain evidence="18 19">N139</strain>
    </source>
</reference>
<dbReference type="Pfam" id="PF20684">
    <property type="entry name" value="Fung_rhodopsin"/>
    <property type="match status" value="1"/>
</dbReference>
<dbReference type="EMBL" id="MQTW01000980">
    <property type="protein sequence ID" value="RYC78702.1"/>
    <property type="molecule type" value="Genomic_DNA"/>
</dbReference>
<comment type="subcellular location">
    <subcellularLocation>
        <location evidence="2">Membrane</location>
        <topology evidence="2">Lipid-anchor</topology>
        <topology evidence="2">GPI-anchor</topology>
    </subcellularLocation>
    <subcellularLocation>
        <location evidence="1">Membrane</location>
        <topology evidence="1">Multi-pass membrane protein</topology>
    </subcellularLocation>
    <subcellularLocation>
        <location evidence="3">Secreted</location>
    </subcellularLocation>
</comment>
<comment type="similarity">
    <text evidence="4">Belongs to the RBT5 family.</text>
</comment>
<feature type="transmembrane region" description="Helical" evidence="14">
    <location>
        <begin position="316"/>
        <end position="336"/>
    </location>
</feature>
<dbReference type="InterPro" id="IPR049326">
    <property type="entry name" value="Rhodopsin_dom_fungi"/>
</dbReference>
<sequence length="471" mass="52352">MKALWPLFLWLYLLELPRTASTSSAPAEMPDCAVSLLSLRSSSEANSSNLAEFLLLQSKCLATAIANSPCKSTNQNCLCFNEPIQMGAAGCIMENCTVKESLVATNLTMTGCGAPVRDRSRGCVVQSITLTILSTLFIIQRFSVKIFWSIPIWLDDWFMLLSYLISLAGMFLVVCGTVGHGLGRDIWTLFPADITAFGIYLYASAISYVAAITTIKLSLLFFYLRIFPTPPIRRILWGTIIINAACGIVFCLAIAFQCLPISYFWNWWDGEHQGHCANRNAIAWSHATLSIAIDIWMLIVPLSQLKSLNLDWKKKVGAGIMFCTGTFVTIISILRLQSLIKFATNIPNSTWDYVSISIWSSIEMNVGIICSCLPSLRLLLARIFPKVLGTSQQYYSSQARRDEAGLSNTRSRVLGTRTHTATTVETSRRRNDSDGITCQRTYAVEFGDNDETHLVSMRDLDRKSSRSAISL</sequence>
<dbReference type="InterPro" id="IPR008427">
    <property type="entry name" value="Extracellular_membr_CFEM_dom"/>
</dbReference>
<evidence type="ECO:0000256" key="13">
    <source>
        <dbReference type="ARBA" id="ARBA00038359"/>
    </source>
</evidence>
<keyword evidence="5" id="KW-0964">Secreted</keyword>
<evidence type="ECO:0000313" key="18">
    <source>
        <dbReference type="EMBL" id="RYC78702.1"/>
    </source>
</evidence>
<dbReference type="GO" id="GO:0005576">
    <property type="term" value="C:extracellular region"/>
    <property type="evidence" value="ECO:0007669"/>
    <property type="project" value="UniProtKB-SubCell"/>
</dbReference>
<evidence type="ECO:0000256" key="15">
    <source>
        <dbReference type="SAM" id="SignalP"/>
    </source>
</evidence>
<feature type="transmembrane region" description="Helical" evidence="14">
    <location>
        <begin position="199"/>
        <end position="223"/>
    </location>
</feature>
<dbReference type="GO" id="GO:0098552">
    <property type="term" value="C:side of membrane"/>
    <property type="evidence" value="ECO:0007669"/>
    <property type="project" value="UniProtKB-KW"/>
</dbReference>
<evidence type="ECO:0000256" key="9">
    <source>
        <dbReference type="ARBA" id="ARBA00022989"/>
    </source>
</evidence>
<feature type="signal peptide" evidence="15">
    <location>
        <begin position="1"/>
        <end position="22"/>
    </location>
</feature>
<dbReference type="Proteomes" id="UP000290540">
    <property type="component" value="Unassembled WGS sequence"/>
</dbReference>
<proteinExistence type="inferred from homology"/>
<evidence type="ECO:0000256" key="5">
    <source>
        <dbReference type="ARBA" id="ARBA00022525"/>
    </source>
</evidence>
<dbReference type="PANTHER" id="PTHR33048">
    <property type="entry name" value="PTH11-LIKE INTEGRAL MEMBRANE PROTEIN (AFU_ORTHOLOGUE AFUA_5G11245)"/>
    <property type="match status" value="1"/>
</dbReference>
<keyword evidence="7 14" id="KW-0812">Transmembrane</keyword>
<dbReference type="Pfam" id="PF05730">
    <property type="entry name" value="CFEM"/>
    <property type="match status" value="1"/>
</dbReference>
<feature type="domain" description="CFEM" evidence="16">
    <location>
        <begin position="59"/>
        <end position="112"/>
    </location>
</feature>
<comment type="caution">
    <text evidence="18">The sequence shown here is derived from an EMBL/GenBank/DDBJ whole genome shotgun (WGS) entry which is preliminary data.</text>
</comment>
<dbReference type="PANTHER" id="PTHR33048:SF143">
    <property type="entry name" value="EXTRACELLULAR MEMBRANE PROTEIN CFEM DOMAIN-CONTAINING PROTEIN-RELATED"/>
    <property type="match status" value="1"/>
</dbReference>
<dbReference type="InterPro" id="IPR052337">
    <property type="entry name" value="SAT4-like"/>
</dbReference>
<evidence type="ECO:0000256" key="14">
    <source>
        <dbReference type="SAM" id="Phobius"/>
    </source>
</evidence>
<keyword evidence="10 14" id="KW-0472">Membrane</keyword>
<accession>A0A4Q2UXF5</accession>
<evidence type="ECO:0000256" key="3">
    <source>
        <dbReference type="ARBA" id="ARBA00004613"/>
    </source>
</evidence>
<organism evidence="18 19">
    <name type="scientific">Fusarium oxysporum f. sp. narcissi</name>
    <dbReference type="NCBI Taxonomy" id="451672"/>
    <lineage>
        <taxon>Eukaryota</taxon>
        <taxon>Fungi</taxon>
        <taxon>Dikarya</taxon>
        <taxon>Ascomycota</taxon>
        <taxon>Pezizomycotina</taxon>
        <taxon>Sordariomycetes</taxon>
        <taxon>Hypocreomycetidae</taxon>
        <taxon>Hypocreales</taxon>
        <taxon>Nectriaceae</taxon>
        <taxon>Fusarium</taxon>
        <taxon>Fusarium oxysporum species complex</taxon>
    </lineage>
</organism>
<evidence type="ECO:0000256" key="4">
    <source>
        <dbReference type="ARBA" id="ARBA00010031"/>
    </source>
</evidence>
<evidence type="ECO:0000256" key="6">
    <source>
        <dbReference type="ARBA" id="ARBA00022622"/>
    </source>
</evidence>
<evidence type="ECO:0000259" key="16">
    <source>
        <dbReference type="Pfam" id="PF05730"/>
    </source>
</evidence>
<feature type="transmembrane region" description="Helical" evidence="14">
    <location>
        <begin position="356"/>
        <end position="376"/>
    </location>
</feature>
<evidence type="ECO:0000256" key="10">
    <source>
        <dbReference type="ARBA" id="ARBA00023136"/>
    </source>
</evidence>
<keyword evidence="6" id="KW-0325">Glycoprotein</keyword>
<gene>
    <name evidence="18" type="ORF">BFJ63_vAg18423</name>
</gene>
<evidence type="ECO:0000256" key="1">
    <source>
        <dbReference type="ARBA" id="ARBA00004141"/>
    </source>
</evidence>